<dbReference type="PANTHER" id="PTHR19367:SF18">
    <property type="entry name" value="T CELL RECEPTOR ALPHA VARIABLE 16"/>
    <property type="match status" value="1"/>
</dbReference>
<dbReference type="PROSITE" id="PS50835">
    <property type="entry name" value="IG_LIKE"/>
    <property type="match status" value="1"/>
</dbReference>
<proteinExistence type="predicted"/>
<dbReference type="GO" id="GO:0002250">
    <property type="term" value="P:adaptive immune response"/>
    <property type="evidence" value="ECO:0007669"/>
    <property type="project" value="UniProtKB-KW"/>
</dbReference>
<dbReference type="InterPro" id="IPR003599">
    <property type="entry name" value="Ig_sub"/>
</dbReference>
<name>A0A674F3A0_SALTR</name>
<dbReference type="Ensembl" id="ENSSTUT00000123111.1">
    <property type="protein sequence ID" value="ENSSTUP00000115064.1"/>
    <property type="gene ID" value="ENSSTUG00000050701.1"/>
</dbReference>
<dbReference type="InterPro" id="IPR051287">
    <property type="entry name" value="TCR_variable_region"/>
</dbReference>
<sequence>GCNWTRGGEDSVTQPPGDVIGEQVTLDCQFDTLDTNPFLFWYKQGANDFPKYMLRRATFGSDNAIEFQRRFDAHLNLTTFKSASKSFPLTIQRLQLSDSAVYYCALRPTVTGNPETLKLSTGSRMNVLKSKHLYTNHNPNFMSRSDIHFKLFSS</sequence>
<organism evidence="7 8">
    <name type="scientific">Salmo trutta</name>
    <name type="common">Brown trout</name>
    <dbReference type="NCBI Taxonomy" id="8032"/>
    <lineage>
        <taxon>Eukaryota</taxon>
        <taxon>Metazoa</taxon>
        <taxon>Chordata</taxon>
        <taxon>Craniata</taxon>
        <taxon>Vertebrata</taxon>
        <taxon>Euteleostomi</taxon>
        <taxon>Actinopterygii</taxon>
        <taxon>Neopterygii</taxon>
        <taxon>Teleostei</taxon>
        <taxon>Protacanthopterygii</taxon>
        <taxon>Salmoniformes</taxon>
        <taxon>Salmonidae</taxon>
        <taxon>Salmoninae</taxon>
        <taxon>Salmo</taxon>
    </lineage>
</organism>
<dbReference type="Gene3D" id="2.60.40.10">
    <property type="entry name" value="Immunoglobulins"/>
    <property type="match status" value="1"/>
</dbReference>
<protein>
    <recommendedName>
        <fullName evidence="6">Ig-like domain-containing protein</fullName>
    </recommendedName>
</protein>
<evidence type="ECO:0000313" key="8">
    <source>
        <dbReference type="Proteomes" id="UP000472277"/>
    </source>
</evidence>
<dbReference type="GeneTree" id="ENSGT01030000234557"/>
<dbReference type="InterPro" id="IPR013783">
    <property type="entry name" value="Ig-like_fold"/>
</dbReference>
<dbReference type="InterPro" id="IPR036179">
    <property type="entry name" value="Ig-like_dom_sf"/>
</dbReference>
<keyword evidence="3" id="KW-0675">Receptor</keyword>
<keyword evidence="2" id="KW-1064">Adaptive immunity</keyword>
<dbReference type="GO" id="GO:0042101">
    <property type="term" value="C:T cell receptor complex"/>
    <property type="evidence" value="ECO:0007669"/>
    <property type="project" value="UniProtKB-KW"/>
</dbReference>
<evidence type="ECO:0000256" key="4">
    <source>
        <dbReference type="ARBA" id="ARBA00023319"/>
    </source>
</evidence>
<feature type="domain" description="Ig-like" evidence="6">
    <location>
        <begin position="21"/>
        <end position="120"/>
    </location>
</feature>
<accession>A0A674F3A0</accession>
<dbReference type="PANTHER" id="PTHR19367">
    <property type="entry name" value="T-CELL RECEPTOR ALPHA CHAIN V REGION"/>
    <property type="match status" value="1"/>
</dbReference>
<keyword evidence="5" id="KW-0391">Immunity</keyword>
<keyword evidence="4" id="KW-0393">Immunoglobulin domain</keyword>
<dbReference type="InterPro" id="IPR013106">
    <property type="entry name" value="Ig_V-set"/>
</dbReference>
<keyword evidence="1" id="KW-0732">Signal</keyword>
<evidence type="ECO:0000313" key="7">
    <source>
        <dbReference type="Ensembl" id="ENSSTUP00000115064.1"/>
    </source>
</evidence>
<reference evidence="7" key="2">
    <citation type="submission" date="2025-09" db="UniProtKB">
        <authorList>
            <consortium name="Ensembl"/>
        </authorList>
    </citation>
    <scope>IDENTIFICATION</scope>
</reference>
<dbReference type="SMART" id="SM00409">
    <property type="entry name" value="IG"/>
    <property type="match status" value="1"/>
</dbReference>
<evidence type="ECO:0000256" key="3">
    <source>
        <dbReference type="ARBA" id="ARBA00023170"/>
    </source>
</evidence>
<dbReference type="InParanoid" id="A0A674F3A0"/>
<dbReference type="SMART" id="SM00406">
    <property type="entry name" value="IGv"/>
    <property type="match status" value="1"/>
</dbReference>
<dbReference type="SUPFAM" id="SSF48726">
    <property type="entry name" value="Immunoglobulin"/>
    <property type="match status" value="1"/>
</dbReference>
<evidence type="ECO:0000259" key="6">
    <source>
        <dbReference type="PROSITE" id="PS50835"/>
    </source>
</evidence>
<keyword evidence="8" id="KW-1185">Reference proteome</keyword>
<evidence type="ECO:0000256" key="2">
    <source>
        <dbReference type="ARBA" id="ARBA00023130"/>
    </source>
</evidence>
<dbReference type="Pfam" id="PF07686">
    <property type="entry name" value="V-set"/>
    <property type="match status" value="1"/>
</dbReference>
<dbReference type="AlphaFoldDB" id="A0A674F3A0"/>
<evidence type="ECO:0000256" key="1">
    <source>
        <dbReference type="ARBA" id="ARBA00022729"/>
    </source>
</evidence>
<dbReference type="Proteomes" id="UP000472277">
    <property type="component" value="Chromosome 21"/>
</dbReference>
<reference evidence="7" key="1">
    <citation type="submission" date="2025-08" db="UniProtKB">
        <authorList>
            <consortium name="Ensembl"/>
        </authorList>
    </citation>
    <scope>IDENTIFICATION</scope>
</reference>
<dbReference type="OMA" id="HECHGED"/>
<keyword evidence="5" id="KW-1279">T cell receptor</keyword>
<evidence type="ECO:0000256" key="5">
    <source>
        <dbReference type="ARBA" id="ARBA00043266"/>
    </source>
</evidence>
<dbReference type="InterPro" id="IPR007110">
    <property type="entry name" value="Ig-like_dom"/>
</dbReference>